<dbReference type="Pfam" id="PF00005">
    <property type="entry name" value="ABC_tran"/>
    <property type="match status" value="1"/>
</dbReference>
<keyword evidence="5 8" id="KW-0067">ATP-binding</keyword>
<dbReference type="Proteomes" id="UP000032233">
    <property type="component" value="Unassembled WGS sequence"/>
</dbReference>
<proteinExistence type="predicted"/>
<dbReference type="InterPro" id="IPR050166">
    <property type="entry name" value="ABC_transporter_ATP-bind"/>
</dbReference>
<organism evidence="8 9">
    <name type="scientific">Dethiosulfatarculus sandiegensis</name>
    <dbReference type="NCBI Taxonomy" id="1429043"/>
    <lineage>
        <taxon>Bacteria</taxon>
        <taxon>Pseudomonadati</taxon>
        <taxon>Thermodesulfobacteriota</taxon>
        <taxon>Desulfarculia</taxon>
        <taxon>Desulfarculales</taxon>
        <taxon>Desulfarculaceae</taxon>
        <taxon>Dethiosulfatarculus</taxon>
    </lineage>
</organism>
<dbReference type="InParanoid" id="A0A0D2JAF7"/>
<dbReference type="InterPro" id="IPR027417">
    <property type="entry name" value="P-loop_NTPase"/>
</dbReference>
<dbReference type="InterPro" id="IPR003439">
    <property type="entry name" value="ABC_transporter-like_ATP-bd"/>
</dbReference>
<dbReference type="PROSITE" id="PS50893">
    <property type="entry name" value="ABC_TRANSPORTER_2"/>
    <property type="match status" value="1"/>
</dbReference>
<dbReference type="PANTHER" id="PTHR42788">
    <property type="entry name" value="TAURINE IMPORT ATP-BINDING PROTEIN-RELATED"/>
    <property type="match status" value="1"/>
</dbReference>
<dbReference type="GO" id="GO:0016887">
    <property type="term" value="F:ATP hydrolysis activity"/>
    <property type="evidence" value="ECO:0007669"/>
    <property type="project" value="InterPro"/>
</dbReference>
<dbReference type="PATRIC" id="fig|1429043.3.peg.3754"/>
<sequence>MLHLKKVSKVFNLGTQDEKWALNGLELAVKSGEFVTIIGSNGAGKSTMLNIIAGTYQAEKGKVFIDGQDVTKTHEYAMGAYLARVFQDPTLGTAASMTIAENMCLAELRGQKRGLKWGVTKARRKRYAEILKVLELGLEDRLNDKVGLLSGGQRQSLALLMTTLTMPRLLLLDEHTAALDPKTAAKVMELTNRMVEENRLTTLMVTHNMNQALSHGDRMIMLHQGRVQLDVKGSEKQELTVPEVVSKFGKSLKDETLFTAETN</sequence>
<name>A0A0D2JAF7_9BACT</name>
<dbReference type="AlphaFoldDB" id="A0A0D2JAF7"/>
<gene>
    <name evidence="8" type="ORF">X474_17750</name>
</gene>
<reference evidence="8 9" key="1">
    <citation type="submission" date="2013-11" db="EMBL/GenBank/DDBJ databases">
        <title>Metagenomic analysis of a methanogenic consortium involved in long chain n-alkane degradation.</title>
        <authorList>
            <person name="Davidova I.A."/>
            <person name="Callaghan A.V."/>
            <person name="Wawrik B."/>
            <person name="Pruitt S."/>
            <person name="Marks C."/>
            <person name="Duncan K.E."/>
            <person name="Suflita J.M."/>
        </authorList>
    </citation>
    <scope>NUCLEOTIDE SEQUENCE [LARGE SCALE GENOMIC DNA]</scope>
    <source>
        <strain evidence="8 9">SPR</strain>
    </source>
</reference>
<keyword evidence="4" id="KW-0547">Nucleotide-binding</keyword>
<dbReference type="PANTHER" id="PTHR42788:SF7">
    <property type="entry name" value="NITRATE ABC TRANSPORTER ATP-BINDING PROTEIN"/>
    <property type="match status" value="1"/>
</dbReference>
<dbReference type="InterPro" id="IPR003593">
    <property type="entry name" value="AAA+_ATPase"/>
</dbReference>
<evidence type="ECO:0000313" key="9">
    <source>
        <dbReference type="Proteomes" id="UP000032233"/>
    </source>
</evidence>
<dbReference type="GO" id="GO:0005886">
    <property type="term" value="C:plasma membrane"/>
    <property type="evidence" value="ECO:0007669"/>
    <property type="project" value="UniProtKB-SubCell"/>
</dbReference>
<evidence type="ECO:0000256" key="6">
    <source>
        <dbReference type="ARBA" id="ARBA00023136"/>
    </source>
</evidence>
<feature type="domain" description="ABC transporter" evidence="7">
    <location>
        <begin position="2"/>
        <end position="249"/>
    </location>
</feature>
<comment type="subcellular location">
    <subcellularLocation>
        <location evidence="1">Cell membrane</location>
        <topology evidence="1">Peripheral membrane protein</topology>
    </subcellularLocation>
</comment>
<protein>
    <submittedName>
        <fullName evidence="8">ABC transporter ATP-binding protein</fullName>
    </submittedName>
</protein>
<keyword evidence="3" id="KW-1003">Cell membrane</keyword>
<evidence type="ECO:0000256" key="4">
    <source>
        <dbReference type="ARBA" id="ARBA00022741"/>
    </source>
</evidence>
<dbReference type="EMBL" id="AZAC01000024">
    <property type="protein sequence ID" value="KIX12711.1"/>
    <property type="molecule type" value="Genomic_DNA"/>
</dbReference>
<keyword evidence="9" id="KW-1185">Reference proteome</keyword>
<evidence type="ECO:0000256" key="5">
    <source>
        <dbReference type="ARBA" id="ARBA00022840"/>
    </source>
</evidence>
<evidence type="ECO:0000256" key="3">
    <source>
        <dbReference type="ARBA" id="ARBA00022475"/>
    </source>
</evidence>
<comment type="caution">
    <text evidence="8">The sequence shown here is derived from an EMBL/GenBank/DDBJ whole genome shotgun (WGS) entry which is preliminary data.</text>
</comment>
<dbReference type="SUPFAM" id="SSF52540">
    <property type="entry name" value="P-loop containing nucleoside triphosphate hydrolases"/>
    <property type="match status" value="1"/>
</dbReference>
<dbReference type="RefSeq" id="WP_044350295.1">
    <property type="nucleotide sequence ID" value="NZ_AZAC01000024.1"/>
</dbReference>
<dbReference type="OrthoDB" id="9805130at2"/>
<keyword evidence="6" id="KW-0472">Membrane</keyword>
<dbReference type="SMART" id="SM00382">
    <property type="entry name" value="AAA"/>
    <property type="match status" value="1"/>
</dbReference>
<evidence type="ECO:0000313" key="8">
    <source>
        <dbReference type="EMBL" id="KIX12711.1"/>
    </source>
</evidence>
<dbReference type="Gene3D" id="3.40.50.300">
    <property type="entry name" value="P-loop containing nucleotide triphosphate hydrolases"/>
    <property type="match status" value="1"/>
</dbReference>
<accession>A0A0D2JAF7</accession>
<dbReference type="GO" id="GO:0005524">
    <property type="term" value="F:ATP binding"/>
    <property type="evidence" value="ECO:0007669"/>
    <property type="project" value="UniProtKB-KW"/>
</dbReference>
<keyword evidence="2" id="KW-0813">Transport</keyword>
<evidence type="ECO:0000256" key="2">
    <source>
        <dbReference type="ARBA" id="ARBA00022448"/>
    </source>
</evidence>
<evidence type="ECO:0000259" key="7">
    <source>
        <dbReference type="PROSITE" id="PS50893"/>
    </source>
</evidence>
<evidence type="ECO:0000256" key="1">
    <source>
        <dbReference type="ARBA" id="ARBA00004202"/>
    </source>
</evidence>
<dbReference type="STRING" id="1429043.X474_17750"/>